<feature type="compositionally biased region" description="Basic and acidic residues" evidence="1">
    <location>
        <begin position="744"/>
        <end position="756"/>
    </location>
</feature>
<keyword evidence="4" id="KW-1185">Reference proteome</keyword>
<dbReference type="Pfam" id="PF13779">
    <property type="entry name" value="DUF4175"/>
    <property type="match status" value="1"/>
</dbReference>
<accession>A0ABQ6CDM4</accession>
<gene>
    <name evidence="3" type="ORF">GCM10007874_07830</name>
</gene>
<feature type="compositionally biased region" description="Polar residues" evidence="1">
    <location>
        <begin position="778"/>
        <end position="790"/>
    </location>
</feature>
<dbReference type="RefSeq" id="WP_284310573.1">
    <property type="nucleotide sequence ID" value="NZ_BSPC01000005.1"/>
</dbReference>
<dbReference type="NCBIfam" id="TIGR02302">
    <property type="entry name" value="aProt_lowcomp"/>
    <property type="match status" value="1"/>
</dbReference>
<proteinExistence type="predicted"/>
<dbReference type="Proteomes" id="UP001156882">
    <property type="component" value="Unassembled WGS sequence"/>
</dbReference>
<feature type="compositionally biased region" description="Low complexity" evidence="1">
    <location>
        <begin position="734"/>
        <end position="743"/>
    </location>
</feature>
<keyword evidence="2" id="KW-0812">Transmembrane</keyword>
<name>A0ABQ6CDM4_9HYPH</name>
<feature type="compositionally biased region" description="Gly residues" evidence="1">
    <location>
        <begin position="698"/>
        <end position="725"/>
    </location>
</feature>
<reference evidence="4" key="1">
    <citation type="journal article" date="2019" name="Int. J. Syst. Evol. Microbiol.">
        <title>The Global Catalogue of Microorganisms (GCM) 10K type strain sequencing project: providing services to taxonomists for standard genome sequencing and annotation.</title>
        <authorList>
            <consortium name="The Broad Institute Genomics Platform"/>
            <consortium name="The Broad Institute Genome Sequencing Center for Infectious Disease"/>
            <person name="Wu L."/>
            <person name="Ma J."/>
        </authorList>
    </citation>
    <scope>NUCLEOTIDE SEQUENCE [LARGE SCALE GENOMIC DNA]</scope>
    <source>
        <strain evidence="4">NBRC 101365</strain>
    </source>
</reference>
<evidence type="ECO:0000313" key="3">
    <source>
        <dbReference type="EMBL" id="GLS17768.1"/>
    </source>
</evidence>
<feature type="compositionally biased region" description="Basic and acidic residues" evidence="1">
    <location>
        <begin position="856"/>
        <end position="879"/>
    </location>
</feature>
<feature type="compositionally biased region" description="Low complexity" evidence="1">
    <location>
        <begin position="688"/>
        <end position="697"/>
    </location>
</feature>
<feature type="compositionally biased region" description="Low complexity" evidence="1">
    <location>
        <begin position="662"/>
        <end position="678"/>
    </location>
</feature>
<protein>
    <recommendedName>
        <fullName evidence="5">TIGR02302 family protein</fullName>
    </recommendedName>
</protein>
<keyword evidence="2" id="KW-0472">Membrane</keyword>
<feature type="region of interest" description="Disordered" evidence="1">
    <location>
        <begin position="649"/>
        <end position="885"/>
    </location>
</feature>
<evidence type="ECO:0008006" key="5">
    <source>
        <dbReference type="Google" id="ProtNLM"/>
    </source>
</evidence>
<organism evidence="3 4">
    <name type="scientific">Labrys miyagiensis</name>
    <dbReference type="NCBI Taxonomy" id="346912"/>
    <lineage>
        <taxon>Bacteria</taxon>
        <taxon>Pseudomonadati</taxon>
        <taxon>Pseudomonadota</taxon>
        <taxon>Alphaproteobacteria</taxon>
        <taxon>Hyphomicrobiales</taxon>
        <taxon>Xanthobacteraceae</taxon>
        <taxon>Labrys</taxon>
    </lineage>
</organism>
<feature type="transmembrane region" description="Helical" evidence="2">
    <location>
        <begin position="159"/>
        <end position="178"/>
    </location>
</feature>
<feature type="transmembrane region" description="Helical" evidence="2">
    <location>
        <begin position="35"/>
        <end position="55"/>
    </location>
</feature>
<keyword evidence="2" id="KW-1133">Transmembrane helix</keyword>
<sequence>MADAEAGRGQDITQEAQSFDALIRRARLAIAWERAWPRLALPLGVIGLFLAASWFDLFGQLSGPPRLAIFLLFVAGLIASLWPLARLRIPTREEALFRLDHAIGLPHRPATARQDRLAQGGGDPLAEALWRRHRRAALEASRNIRLGVPSPNLPALDRYGLRIGLVLALVVGFFYAGAERLPRLIDALQSPAYDIAALFSGSTAEQPGTRLDAWVTPPPYTRRAPLVLTDANQAAPTAVPAGSLLVIRLAGDREARISASGGTSEEAAATANAPDPNLIEKRLKLNADAGVEIARSNGAVTRFAFTVIPDRPPTIAFDEPVKPDGKGGMTFAYKVDDDYGAAAVEAQGTLASEGHPLYAPPRISLPTPAGHARSGSVTATRDLSSDPLAGATVKMTLVARDDAGNEGRSAPQDVTLPQRDFTNPLARALIEQRLKLSLDANQAAEVKYALRALMIAPEDFTKDAGLYLGLRTAWDRLDRANSDDDYRNVADYLWQIANAIEDGDGTLAERQLKAAREKLRQAIERGASPEEIQRLTRELRQAMNNFLKDYAQRQQQALKHGQKPNAGKQLRVISPDELAKLLDQLEKSAREGNKDDAEKLLSQLDDILNNLANPEDVGQGDPSMQQMQQSLNDMSKMILRQQRLRDQTYRQNQPPPQGGQGDESQGNDQGQGNDQSQGGNQGQGDNQGLGDDQNMGMDGQGQEGQGRPGGRQQGQNGQGGQGQTGQGLPSLGDLRNQQQALRQQLEKMQRDLRESGTEAPDALGEAGQAMRDAEGQLGDNNSEDAVSSQGKAIEALRRAAKNLGEQLAEAQRNAKGQAQQGGPRNRDPLGRQLPNSGPDYGADGSIDASPSKRAGKVLEELRRRLADPNRPKAETDYLERLLNNE</sequence>
<evidence type="ECO:0000256" key="1">
    <source>
        <dbReference type="SAM" id="MobiDB-lite"/>
    </source>
</evidence>
<dbReference type="InterPro" id="IPR012683">
    <property type="entry name" value="CHP02302_TM"/>
</dbReference>
<evidence type="ECO:0000256" key="2">
    <source>
        <dbReference type="SAM" id="Phobius"/>
    </source>
</evidence>
<dbReference type="EMBL" id="BSPC01000005">
    <property type="protein sequence ID" value="GLS17768.1"/>
    <property type="molecule type" value="Genomic_DNA"/>
</dbReference>
<evidence type="ECO:0000313" key="4">
    <source>
        <dbReference type="Proteomes" id="UP001156882"/>
    </source>
</evidence>
<comment type="caution">
    <text evidence="3">The sequence shown here is derived from an EMBL/GenBank/DDBJ whole genome shotgun (WGS) entry which is preliminary data.</text>
</comment>
<feature type="transmembrane region" description="Helical" evidence="2">
    <location>
        <begin position="67"/>
        <end position="85"/>
    </location>
</feature>